<proteinExistence type="predicted"/>
<sequence>MSSENAISRVGTASFVSTRKAWRTMEVRATSPKVPICGRPEGP</sequence>
<keyword evidence="2" id="KW-1185">Reference proteome</keyword>
<evidence type="ECO:0000313" key="2">
    <source>
        <dbReference type="Proteomes" id="UP001055102"/>
    </source>
</evidence>
<accession>A0ABQ4SZQ1</accession>
<reference evidence="1" key="2">
    <citation type="submission" date="2021-08" db="EMBL/GenBank/DDBJ databases">
        <authorList>
            <person name="Tani A."/>
            <person name="Ola A."/>
            <person name="Ogura Y."/>
            <person name="Katsura K."/>
            <person name="Hayashi T."/>
        </authorList>
    </citation>
    <scope>NUCLEOTIDE SEQUENCE</scope>
    <source>
        <strain evidence="1">LMG 23639</strain>
    </source>
</reference>
<comment type="caution">
    <text evidence="1">The sequence shown here is derived from an EMBL/GenBank/DDBJ whole genome shotgun (WGS) entry which is preliminary data.</text>
</comment>
<gene>
    <name evidence="1" type="ORF">AOPFMNJM_2580</name>
</gene>
<dbReference type="EMBL" id="BPQR01000043">
    <property type="protein sequence ID" value="GJE07254.1"/>
    <property type="molecule type" value="Genomic_DNA"/>
</dbReference>
<name>A0ABQ4SZQ1_9HYPH</name>
<reference evidence="1" key="1">
    <citation type="journal article" date="2021" name="Front. Microbiol.">
        <title>Comprehensive Comparative Genomics and Phenotyping of Methylobacterium Species.</title>
        <authorList>
            <person name="Alessa O."/>
            <person name="Ogura Y."/>
            <person name="Fujitani Y."/>
            <person name="Takami H."/>
            <person name="Hayashi T."/>
            <person name="Sahin N."/>
            <person name="Tani A."/>
        </authorList>
    </citation>
    <scope>NUCLEOTIDE SEQUENCE</scope>
    <source>
        <strain evidence="1">LMG 23639</strain>
    </source>
</reference>
<protein>
    <submittedName>
        <fullName evidence="1">Uncharacterized protein</fullName>
    </submittedName>
</protein>
<evidence type="ECO:0000313" key="1">
    <source>
        <dbReference type="EMBL" id="GJE07254.1"/>
    </source>
</evidence>
<dbReference type="Proteomes" id="UP001055102">
    <property type="component" value="Unassembled WGS sequence"/>
</dbReference>
<organism evidence="1 2">
    <name type="scientific">Methylobacterium jeotgali</name>
    <dbReference type="NCBI Taxonomy" id="381630"/>
    <lineage>
        <taxon>Bacteria</taxon>
        <taxon>Pseudomonadati</taxon>
        <taxon>Pseudomonadota</taxon>
        <taxon>Alphaproteobacteria</taxon>
        <taxon>Hyphomicrobiales</taxon>
        <taxon>Methylobacteriaceae</taxon>
        <taxon>Methylobacterium</taxon>
    </lineage>
</organism>